<evidence type="ECO:0000313" key="1">
    <source>
        <dbReference type="EMBL" id="NYB75249.1"/>
    </source>
</evidence>
<dbReference type="AlphaFoldDB" id="A0A974GX64"/>
<name>A0A974GX64_SEDHY</name>
<dbReference type="SUPFAM" id="SSF48371">
    <property type="entry name" value="ARM repeat"/>
    <property type="match status" value="1"/>
</dbReference>
<dbReference type="RefSeq" id="WP_179238955.1">
    <property type="nucleotide sequence ID" value="NZ_JACBNQ010000019.1"/>
</dbReference>
<gene>
    <name evidence="1" type="ORF">HZF24_13960</name>
</gene>
<protein>
    <submittedName>
        <fullName evidence="1">Uncharacterized protein</fullName>
    </submittedName>
</protein>
<evidence type="ECO:0000313" key="2">
    <source>
        <dbReference type="Proteomes" id="UP000611629"/>
    </source>
</evidence>
<proteinExistence type="predicted"/>
<dbReference type="Proteomes" id="UP000611629">
    <property type="component" value="Unassembled WGS sequence"/>
</dbReference>
<accession>A0A974GX64</accession>
<dbReference type="EMBL" id="JACBNQ010000019">
    <property type="protein sequence ID" value="NYB75249.1"/>
    <property type="molecule type" value="Genomic_DNA"/>
</dbReference>
<keyword evidence="2" id="KW-1185">Reference proteome</keyword>
<organism evidence="1 2">
    <name type="scientific">Sedimentibacter hydroxybenzoicus DSM 7310</name>
    <dbReference type="NCBI Taxonomy" id="1123245"/>
    <lineage>
        <taxon>Bacteria</taxon>
        <taxon>Bacillati</taxon>
        <taxon>Bacillota</taxon>
        <taxon>Tissierellia</taxon>
        <taxon>Sedimentibacter</taxon>
    </lineage>
</organism>
<sequence length="202" mass="23704">MITVESLMSINKNDLKEASKGIDKSDLSQLVEWLSEKDDKIRYQSLLMLRNRSLYFDDVYPFWDIFCKKMKSENSYQRSIGLMLIADNAKWDKDNRIDDVIDDYLSLLNDEKPITVRQCIQELHNIVPYKSHLHSKIANNLISVNIMDVKETMRKLILLDILEILAIVRKQQSTDEIENYIFKALTGEILDKKSKKQIESML</sequence>
<reference evidence="1" key="1">
    <citation type="submission" date="2020-07" db="EMBL/GenBank/DDBJ databases">
        <title>Genomic analysis of a strain of Sedimentibacter Hydroxybenzoicus DSM7310.</title>
        <authorList>
            <person name="Ma S."/>
        </authorList>
    </citation>
    <scope>NUCLEOTIDE SEQUENCE</scope>
    <source>
        <strain evidence="1">DSM 7310</strain>
    </source>
</reference>
<comment type="caution">
    <text evidence="1">The sequence shown here is derived from an EMBL/GenBank/DDBJ whole genome shotgun (WGS) entry which is preliminary data.</text>
</comment>
<dbReference type="InterPro" id="IPR016024">
    <property type="entry name" value="ARM-type_fold"/>
</dbReference>